<accession>A0A8X8L9V5</accession>
<dbReference type="Proteomes" id="UP000198711">
    <property type="component" value="Unassembled WGS sequence"/>
</dbReference>
<comment type="caution">
    <text evidence="1">The sequence shown here is derived from an EMBL/GenBank/DDBJ whole genome shotgun (WGS) entry which is preliminary data.</text>
</comment>
<evidence type="ECO:0000313" key="2">
    <source>
        <dbReference type="Proteomes" id="UP000198711"/>
    </source>
</evidence>
<name>A0A8X8L9V5_9BACT</name>
<protein>
    <submittedName>
        <fullName evidence="1">Uncharacterized protein</fullName>
    </submittedName>
</protein>
<proteinExistence type="predicted"/>
<gene>
    <name evidence="1" type="ORF">SAMN05444410_101312</name>
</gene>
<dbReference type="EMBL" id="FNNO01000001">
    <property type="protein sequence ID" value="SDW13383.1"/>
    <property type="molecule type" value="Genomic_DNA"/>
</dbReference>
<evidence type="ECO:0000313" key="1">
    <source>
        <dbReference type="EMBL" id="SDW13383.1"/>
    </source>
</evidence>
<organism evidence="1 2">
    <name type="scientific">Hydrobacter penzbergensis</name>
    <dbReference type="NCBI Taxonomy" id="1235997"/>
    <lineage>
        <taxon>Bacteria</taxon>
        <taxon>Pseudomonadati</taxon>
        <taxon>Bacteroidota</taxon>
        <taxon>Chitinophagia</taxon>
        <taxon>Chitinophagales</taxon>
        <taxon>Chitinophagaceae</taxon>
        <taxon>Hydrobacter</taxon>
    </lineage>
</organism>
<reference evidence="1 2" key="1">
    <citation type="submission" date="2016-10" db="EMBL/GenBank/DDBJ databases">
        <authorList>
            <person name="Varghese N."/>
            <person name="Submissions S."/>
        </authorList>
    </citation>
    <scope>NUCLEOTIDE SEQUENCE [LARGE SCALE GENOMIC DNA]</scope>
    <source>
        <strain evidence="1 2">DSM 25353</strain>
    </source>
</reference>
<sequence>MDGKVREKIPLNDDKNIVNNQDEFSMPELKLLNLIAEIIVNISIRESHEESNKISSFQRQEAK</sequence>
<dbReference type="AlphaFoldDB" id="A0A8X8L9V5"/>
<keyword evidence="2" id="KW-1185">Reference proteome</keyword>